<evidence type="ECO:0000256" key="4">
    <source>
        <dbReference type="ARBA" id="ARBA00022741"/>
    </source>
</evidence>
<dbReference type="GO" id="GO:0009691">
    <property type="term" value="P:cytokinin biosynthetic process"/>
    <property type="evidence" value="ECO:0007669"/>
    <property type="project" value="UniProtKB-KW"/>
</dbReference>
<dbReference type="GO" id="GO:0005524">
    <property type="term" value="F:ATP binding"/>
    <property type="evidence" value="ECO:0007669"/>
    <property type="project" value="UniProtKB-KW"/>
</dbReference>
<dbReference type="OrthoDB" id="775260at2759"/>
<keyword evidence="4" id="KW-0547">Nucleotide-binding</keyword>
<dbReference type="GO" id="GO:0052622">
    <property type="term" value="F:ATP/ADP dimethylallyltransferase activity"/>
    <property type="evidence" value="ECO:0007669"/>
    <property type="project" value="UniProtKB-EC"/>
</dbReference>
<dbReference type="HAMAP" id="MF_00185">
    <property type="entry name" value="IPP_trans"/>
    <property type="match status" value="1"/>
</dbReference>
<keyword evidence="3" id="KW-0203">Cytokinin biosynthesis</keyword>
<gene>
    <name evidence="11" type="ORF">IFM89_002213</name>
</gene>
<reference evidence="11 12" key="1">
    <citation type="submission" date="2020-10" db="EMBL/GenBank/DDBJ databases">
        <title>The Coptis chinensis genome and diversification of protoberbering-type alkaloids.</title>
        <authorList>
            <person name="Wang B."/>
            <person name="Shu S."/>
            <person name="Song C."/>
            <person name="Liu Y."/>
        </authorList>
    </citation>
    <scope>NUCLEOTIDE SEQUENCE [LARGE SCALE GENOMIC DNA]</scope>
    <source>
        <strain evidence="11">HL-2020</strain>
        <tissue evidence="11">Leaf</tissue>
    </source>
</reference>
<evidence type="ECO:0000256" key="7">
    <source>
        <dbReference type="ARBA" id="ARBA00051744"/>
    </source>
</evidence>
<evidence type="ECO:0000256" key="9">
    <source>
        <dbReference type="ARBA" id="ARBA00055191"/>
    </source>
</evidence>
<keyword evidence="5" id="KW-0067">ATP-binding</keyword>
<evidence type="ECO:0000256" key="1">
    <source>
        <dbReference type="ARBA" id="ARBA00005842"/>
    </source>
</evidence>
<evidence type="ECO:0000256" key="5">
    <source>
        <dbReference type="ARBA" id="ARBA00022840"/>
    </source>
</evidence>
<dbReference type="Pfam" id="PF01715">
    <property type="entry name" value="IPPT"/>
    <property type="match status" value="2"/>
</dbReference>
<keyword evidence="6" id="KW-0809">Transit peptide</keyword>
<evidence type="ECO:0000256" key="8">
    <source>
        <dbReference type="ARBA" id="ARBA00052386"/>
    </source>
</evidence>
<evidence type="ECO:0000256" key="10">
    <source>
        <dbReference type="ARBA" id="ARBA00066838"/>
    </source>
</evidence>
<comment type="function">
    <text evidence="9">Involved in cytokinin biosynthesis. Catalyzes the transfer of an isopentenyl group from dimethylallyl diphosphate (DMAPP) to ATP and ADP.</text>
</comment>
<accession>A0A835I9F1</accession>
<evidence type="ECO:0000256" key="6">
    <source>
        <dbReference type="ARBA" id="ARBA00022946"/>
    </source>
</evidence>
<evidence type="ECO:0000313" key="12">
    <source>
        <dbReference type="Proteomes" id="UP000631114"/>
    </source>
</evidence>
<keyword evidence="12" id="KW-1185">Reference proteome</keyword>
<protein>
    <recommendedName>
        <fullName evidence="10">adenylate dimethylallyltransferase (ADP/ATP-dependent)</fullName>
        <ecNumber evidence="10">2.5.1.112</ecNumber>
    </recommendedName>
</protein>
<evidence type="ECO:0000256" key="3">
    <source>
        <dbReference type="ARBA" id="ARBA00022712"/>
    </source>
</evidence>
<dbReference type="Gene3D" id="1.10.287.890">
    <property type="entry name" value="Crystal structure of tRNA isopentenylpyrophosphate transferase (bh2366) domain"/>
    <property type="match status" value="1"/>
</dbReference>
<dbReference type="GO" id="GO:0052381">
    <property type="term" value="F:tRNA dimethylallyltransferase activity"/>
    <property type="evidence" value="ECO:0007669"/>
    <property type="project" value="InterPro"/>
</dbReference>
<name>A0A835I9F1_9MAGN</name>
<comment type="similarity">
    <text evidence="1">Belongs to the IPP transferase family.</text>
</comment>
<dbReference type="EC" id="2.5.1.112" evidence="10"/>
<keyword evidence="2" id="KW-0808">Transferase</keyword>
<dbReference type="AlphaFoldDB" id="A0A835I9F1"/>
<dbReference type="PANTHER" id="PTHR11088">
    <property type="entry name" value="TRNA DIMETHYLALLYLTRANSFERASE"/>
    <property type="match status" value="1"/>
</dbReference>
<comment type="catalytic activity">
    <reaction evidence="7">
        <text>dimethylallyl diphosphate + ATP = N(6)-(dimethylallyl)adenosine 5'-triphosphate + diphosphate</text>
        <dbReference type="Rhea" id="RHEA:36331"/>
        <dbReference type="ChEBI" id="CHEBI:30616"/>
        <dbReference type="ChEBI" id="CHEBI:33019"/>
        <dbReference type="ChEBI" id="CHEBI:57623"/>
        <dbReference type="ChEBI" id="CHEBI:73532"/>
        <dbReference type="EC" id="2.5.1.112"/>
    </reaction>
</comment>
<dbReference type="PANTHER" id="PTHR11088:SF74">
    <property type="entry name" value="ADENYLATE ISOPENTENYLTRANSFERASE 5, CHLOROPLASTIC"/>
    <property type="match status" value="1"/>
</dbReference>
<dbReference type="GO" id="GO:0005739">
    <property type="term" value="C:mitochondrion"/>
    <property type="evidence" value="ECO:0007669"/>
    <property type="project" value="TreeGrafter"/>
</dbReference>
<comment type="catalytic activity">
    <reaction evidence="8">
        <text>dimethylallyl diphosphate + ADP = N(6)-(dimethylallyl)adenosine 5'-diphosphate + diphosphate</text>
        <dbReference type="Rhea" id="RHEA:36327"/>
        <dbReference type="ChEBI" id="CHEBI:33019"/>
        <dbReference type="ChEBI" id="CHEBI:57623"/>
        <dbReference type="ChEBI" id="CHEBI:73533"/>
        <dbReference type="ChEBI" id="CHEBI:456216"/>
        <dbReference type="EC" id="2.5.1.112"/>
    </reaction>
</comment>
<dbReference type="InterPro" id="IPR039657">
    <property type="entry name" value="Dimethylallyltransferase"/>
</dbReference>
<evidence type="ECO:0000313" key="11">
    <source>
        <dbReference type="EMBL" id="KAF9612617.1"/>
    </source>
</evidence>
<dbReference type="GO" id="GO:0009824">
    <property type="term" value="F:AMP dimethylallyltransferase activity"/>
    <property type="evidence" value="ECO:0007669"/>
    <property type="project" value="UniProtKB-ARBA"/>
</dbReference>
<dbReference type="SUPFAM" id="SSF52540">
    <property type="entry name" value="P-loop containing nucleoside triphosphate hydrolases"/>
    <property type="match status" value="1"/>
</dbReference>
<dbReference type="Proteomes" id="UP000631114">
    <property type="component" value="Unassembled WGS sequence"/>
</dbReference>
<proteinExistence type="inferred from homology"/>
<comment type="caution">
    <text evidence="11">The sequence shown here is derived from an EMBL/GenBank/DDBJ whole genome shotgun (WGS) entry which is preliminary data.</text>
</comment>
<dbReference type="FunFam" id="1.10.287.890:FF:000002">
    <property type="entry name" value="Adenylate isopentenyltransferase 5, chloroplastic"/>
    <property type="match status" value="1"/>
</dbReference>
<dbReference type="Gene3D" id="3.40.50.300">
    <property type="entry name" value="P-loop containing nucleotide triphosphate hydrolases"/>
    <property type="match status" value="1"/>
</dbReference>
<dbReference type="InterPro" id="IPR018022">
    <property type="entry name" value="IPT"/>
</dbReference>
<sequence>MDTCNGPQNKKQVLFIIGATGTGKSKLSIYLATHFPAEIVNSDKMQVYRGLDVVTNKVPEEEQCGVPHHLIGMLDPNADFKVADFCFLASETIESILERDRLPIIVGGSNTYIEALVDAESFEFRSKYDCCFIWMDVSLEVLDAYVSKRVDQMVHAGLVNEVKNMFEPEADYNSGIRRSIGVPEMDRYIRLESTADEETRKELLKAAIDETKSNTYKLACRQYKKIQRLQNLPWWNVHRIDATNVFLKEGREAAELWELLVGKPSIEIVEKFLYGCNVCIASA</sequence>
<dbReference type="InterPro" id="IPR027417">
    <property type="entry name" value="P-loop_NTPase"/>
</dbReference>
<dbReference type="EMBL" id="JADFTS010000003">
    <property type="protein sequence ID" value="KAF9612617.1"/>
    <property type="molecule type" value="Genomic_DNA"/>
</dbReference>
<dbReference type="GO" id="GO:0006400">
    <property type="term" value="P:tRNA modification"/>
    <property type="evidence" value="ECO:0007669"/>
    <property type="project" value="TreeGrafter"/>
</dbReference>
<organism evidence="11 12">
    <name type="scientific">Coptis chinensis</name>
    <dbReference type="NCBI Taxonomy" id="261450"/>
    <lineage>
        <taxon>Eukaryota</taxon>
        <taxon>Viridiplantae</taxon>
        <taxon>Streptophyta</taxon>
        <taxon>Embryophyta</taxon>
        <taxon>Tracheophyta</taxon>
        <taxon>Spermatophyta</taxon>
        <taxon>Magnoliopsida</taxon>
        <taxon>Ranunculales</taxon>
        <taxon>Ranunculaceae</taxon>
        <taxon>Coptidoideae</taxon>
        <taxon>Coptis</taxon>
    </lineage>
</organism>
<evidence type="ECO:0000256" key="2">
    <source>
        <dbReference type="ARBA" id="ARBA00022679"/>
    </source>
</evidence>